<dbReference type="EMBL" id="CP157981">
    <property type="protein sequence ID" value="XBU15519.1"/>
    <property type="molecule type" value="Genomic_DNA"/>
</dbReference>
<gene>
    <name evidence="4" type="ORF">ABJ384_13925</name>
</gene>
<dbReference type="AlphaFoldDB" id="A0AAU7SX77"/>
<dbReference type="Gene3D" id="1.20.120.450">
    <property type="entry name" value="dinb family like domain"/>
    <property type="match status" value="1"/>
</dbReference>
<proteinExistence type="inferred from homology"/>
<dbReference type="GO" id="GO:0046872">
    <property type="term" value="F:metal ion binding"/>
    <property type="evidence" value="ECO:0007669"/>
    <property type="project" value="UniProtKB-KW"/>
</dbReference>
<accession>A0AAU7SX77</accession>
<dbReference type="PANTHER" id="PTHR37302:SF1">
    <property type="entry name" value="PROTEIN DINB"/>
    <property type="match status" value="1"/>
</dbReference>
<evidence type="ECO:0000256" key="2">
    <source>
        <dbReference type="ARBA" id="ARBA00022723"/>
    </source>
</evidence>
<dbReference type="RefSeq" id="WP_320159617.1">
    <property type="nucleotide sequence ID" value="NZ_CP157981.1"/>
</dbReference>
<feature type="binding site" evidence="3">
    <location>
        <position position="41"/>
    </location>
    <ligand>
        <name>a divalent metal cation</name>
        <dbReference type="ChEBI" id="CHEBI:60240"/>
    </ligand>
</feature>
<dbReference type="SUPFAM" id="SSF109854">
    <property type="entry name" value="DinB/YfiT-like putative metalloenzymes"/>
    <property type="match status" value="1"/>
</dbReference>
<dbReference type="InterPro" id="IPR007837">
    <property type="entry name" value="DinB"/>
</dbReference>
<sequence length="77" mass="8663">MADLIQELNQEALDGVLHYRNTRSQDMSLPYAATLMHVFNHATHHRGQITAAMTALGYASPELDMLFMLMEEQQAAT</sequence>
<reference evidence="4" key="1">
    <citation type="submission" date="2024-06" db="EMBL/GenBank/DDBJ databases">
        <authorList>
            <person name="Song Z."/>
        </authorList>
    </citation>
    <scope>NUCLEOTIDE SEQUENCE</scope>
    <source>
        <strain evidence="4">A1-4-2</strain>
    </source>
</reference>
<organism evidence="4">
    <name type="scientific">Acinetobacter sp. A1-4-2</name>
    <dbReference type="NCBI Taxonomy" id="3156489"/>
    <lineage>
        <taxon>Bacteria</taxon>
        <taxon>Pseudomonadati</taxon>
        <taxon>Pseudomonadota</taxon>
        <taxon>Gammaproteobacteria</taxon>
        <taxon>Moraxellales</taxon>
        <taxon>Moraxellaceae</taxon>
        <taxon>Acinetobacter</taxon>
    </lineage>
</organism>
<evidence type="ECO:0000256" key="1">
    <source>
        <dbReference type="ARBA" id="ARBA00008635"/>
    </source>
</evidence>
<evidence type="ECO:0000256" key="3">
    <source>
        <dbReference type="PIRSR" id="PIRSR607837-1"/>
    </source>
</evidence>
<evidence type="ECO:0000313" key="4">
    <source>
        <dbReference type="EMBL" id="XBU15519.1"/>
    </source>
</evidence>
<dbReference type="Pfam" id="PF05163">
    <property type="entry name" value="DinB"/>
    <property type="match status" value="1"/>
</dbReference>
<name>A0AAU7SX77_9GAMM</name>
<dbReference type="PANTHER" id="PTHR37302">
    <property type="entry name" value="SLR1116 PROTEIN"/>
    <property type="match status" value="1"/>
</dbReference>
<protein>
    <submittedName>
        <fullName evidence="4">DinB family protein</fullName>
    </submittedName>
</protein>
<feature type="binding site" evidence="3">
    <location>
        <position position="45"/>
    </location>
    <ligand>
        <name>a divalent metal cation</name>
        <dbReference type="ChEBI" id="CHEBI:60240"/>
    </ligand>
</feature>
<comment type="similarity">
    <text evidence="1">Belongs to the DinB family.</text>
</comment>
<dbReference type="InterPro" id="IPR034660">
    <property type="entry name" value="DinB/YfiT-like"/>
</dbReference>
<keyword evidence="2 3" id="KW-0479">Metal-binding</keyword>